<proteinExistence type="predicted"/>
<evidence type="ECO:0000313" key="2">
    <source>
        <dbReference type="Proteomes" id="UP000198287"/>
    </source>
</evidence>
<dbReference type="AlphaFoldDB" id="A0A226D719"/>
<reference evidence="1 2" key="1">
    <citation type="submission" date="2015-12" db="EMBL/GenBank/DDBJ databases">
        <title>The genome of Folsomia candida.</title>
        <authorList>
            <person name="Faddeeva A."/>
            <person name="Derks M.F."/>
            <person name="Anvar Y."/>
            <person name="Smit S."/>
            <person name="Van Straalen N."/>
            <person name="Roelofs D."/>
        </authorList>
    </citation>
    <scope>NUCLEOTIDE SEQUENCE [LARGE SCALE GENOMIC DNA]</scope>
    <source>
        <strain evidence="1 2">VU population</strain>
        <tissue evidence="1">Whole body</tissue>
    </source>
</reference>
<comment type="caution">
    <text evidence="1">The sequence shown here is derived from an EMBL/GenBank/DDBJ whole genome shotgun (WGS) entry which is preliminary data.</text>
</comment>
<name>A0A226D719_FOLCA</name>
<dbReference type="Proteomes" id="UP000198287">
    <property type="component" value="Unassembled WGS sequence"/>
</dbReference>
<gene>
    <name evidence="1" type="ORF">Fcan01_24600</name>
</gene>
<organism evidence="1 2">
    <name type="scientific">Folsomia candida</name>
    <name type="common">Springtail</name>
    <dbReference type="NCBI Taxonomy" id="158441"/>
    <lineage>
        <taxon>Eukaryota</taxon>
        <taxon>Metazoa</taxon>
        <taxon>Ecdysozoa</taxon>
        <taxon>Arthropoda</taxon>
        <taxon>Hexapoda</taxon>
        <taxon>Collembola</taxon>
        <taxon>Entomobryomorpha</taxon>
        <taxon>Isotomoidea</taxon>
        <taxon>Isotomidae</taxon>
        <taxon>Proisotominae</taxon>
        <taxon>Folsomia</taxon>
    </lineage>
</organism>
<sequence length="130" mass="15315">MWRRRRFSVFDLVVQRPTSPAGNPMVMRSSQISSQLDEKCRPLTRWTPRYVPLSMLKDELELFYLVEIFVYQIYQFVKEYIKNPPVFEQYVNPPEDNICLGMGSGGRNLNPNILTLFIHSTLVHYADLNK</sequence>
<dbReference type="EMBL" id="LNIX01000032">
    <property type="protein sequence ID" value="OXA40654.1"/>
    <property type="molecule type" value="Genomic_DNA"/>
</dbReference>
<keyword evidence="2" id="KW-1185">Reference proteome</keyword>
<evidence type="ECO:0000313" key="1">
    <source>
        <dbReference type="EMBL" id="OXA40654.1"/>
    </source>
</evidence>
<protein>
    <submittedName>
        <fullName evidence="1">Uncharacterized protein</fullName>
    </submittedName>
</protein>
<accession>A0A226D719</accession>